<evidence type="ECO:0000259" key="11">
    <source>
        <dbReference type="PROSITE" id="PS50835"/>
    </source>
</evidence>
<dbReference type="SMART" id="SM00409">
    <property type="entry name" value="IG"/>
    <property type="match status" value="4"/>
</dbReference>
<dbReference type="InterPro" id="IPR003961">
    <property type="entry name" value="FN3_dom"/>
</dbReference>
<feature type="domain" description="Ig-like" evidence="11">
    <location>
        <begin position="224"/>
        <end position="319"/>
    </location>
</feature>
<dbReference type="InterPro" id="IPR003599">
    <property type="entry name" value="Ig_sub"/>
</dbReference>
<dbReference type="InterPro" id="IPR013098">
    <property type="entry name" value="Ig_I-set"/>
</dbReference>
<dbReference type="AlphaFoldDB" id="A0AAW1UWP1"/>
<evidence type="ECO:0000256" key="9">
    <source>
        <dbReference type="SAM" id="MobiDB-lite"/>
    </source>
</evidence>
<evidence type="ECO:0000256" key="10">
    <source>
        <dbReference type="SAM" id="Phobius"/>
    </source>
</evidence>
<evidence type="ECO:0000313" key="13">
    <source>
        <dbReference type="EMBL" id="KAK9887847.1"/>
    </source>
</evidence>
<dbReference type="InterPro" id="IPR036179">
    <property type="entry name" value="Ig-like_dom_sf"/>
</dbReference>
<feature type="region of interest" description="Disordered" evidence="9">
    <location>
        <begin position="970"/>
        <end position="997"/>
    </location>
</feature>
<dbReference type="GO" id="GO:0007411">
    <property type="term" value="P:axon guidance"/>
    <property type="evidence" value="ECO:0007669"/>
    <property type="project" value="TreeGrafter"/>
</dbReference>
<keyword evidence="8" id="KW-0393">Immunoglobulin domain</keyword>
<proteinExistence type="predicted"/>
<feature type="domain" description="Fibronectin type-III" evidence="12">
    <location>
        <begin position="661"/>
        <end position="754"/>
    </location>
</feature>
<keyword evidence="14" id="KW-1185">Reference proteome</keyword>
<dbReference type="GO" id="GO:0007156">
    <property type="term" value="P:homophilic cell adhesion via plasma membrane adhesion molecules"/>
    <property type="evidence" value="ECO:0007669"/>
    <property type="project" value="TreeGrafter"/>
</dbReference>
<evidence type="ECO:0000313" key="14">
    <source>
        <dbReference type="Proteomes" id="UP001431783"/>
    </source>
</evidence>
<evidence type="ECO:0000256" key="1">
    <source>
        <dbReference type="ARBA" id="ARBA00004167"/>
    </source>
</evidence>
<organism evidence="13 14">
    <name type="scientific">Henosepilachna vigintioctopunctata</name>
    <dbReference type="NCBI Taxonomy" id="420089"/>
    <lineage>
        <taxon>Eukaryota</taxon>
        <taxon>Metazoa</taxon>
        <taxon>Ecdysozoa</taxon>
        <taxon>Arthropoda</taxon>
        <taxon>Hexapoda</taxon>
        <taxon>Insecta</taxon>
        <taxon>Pterygota</taxon>
        <taxon>Neoptera</taxon>
        <taxon>Endopterygota</taxon>
        <taxon>Coleoptera</taxon>
        <taxon>Polyphaga</taxon>
        <taxon>Cucujiformia</taxon>
        <taxon>Coccinelloidea</taxon>
        <taxon>Coccinellidae</taxon>
        <taxon>Epilachninae</taxon>
        <taxon>Epilachnini</taxon>
        <taxon>Henosepilachna</taxon>
    </lineage>
</organism>
<dbReference type="PROSITE" id="PS50853">
    <property type="entry name" value="FN3"/>
    <property type="match status" value="3"/>
</dbReference>
<feature type="domain" description="Fibronectin type-III" evidence="12">
    <location>
        <begin position="437"/>
        <end position="534"/>
    </location>
</feature>
<dbReference type="FunFam" id="2.60.40.10:FF:000008">
    <property type="entry name" value="roundabout homolog 2 isoform X2"/>
    <property type="match status" value="1"/>
</dbReference>
<dbReference type="GO" id="GO:0005886">
    <property type="term" value="C:plasma membrane"/>
    <property type="evidence" value="ECO:0007669"/>
    <property type="project" value="TreeGrafter"/>
</dbReference>
<feature type="region of interest" description="Disordered" evidence="9">
    <location>
        <begin position="1014"/>
        <end position="1040"/>
    </location>
</feature>
<dbReference type="GO" id="GO:0070593">
    <property type="term" value="P:dendrite self-avoidance"/>
    <property type="evidence" value="ECO:0007669"/>
    <property type="project" value="TreeGrafter"/>
</dbReference>
<dbReference type="Pfam" id="PF00041">
    <property type="entry name" value="fn3"/>
    <property type="match status" value="2"/>
</dbReference>
<dbReference type="FunFam" id="2.60.40.10:FF:001167">
    <property type="entry name" value="Roundabout 2, isoform B"/>
    <property type="match status" value="1"/>
</dbReference>
<evidence type="ECO:0000256" key="2">
    <source>
        <dbReference type="ARBA" id="ARBA00022692"/>
    </source>
</evidence>
<evidence type="ECO:0000259" key="12">
    <source>
        <dbReference type="PROSITE" id="PS50853"/>
    </source>
</evidence>
<evidence type="ECO:0000256" key="8">
    <source>
        <dbReference type="ARBA" id="ARBA00023319"/>
    </source>
</evidence>
<dbReference type="PANTHER" id="PTHR10075:SF100">
    <property type="entry name" value="FASCICLIN-2"/>
    <property type="match status" value="1"/>
</dbReference>
<dbReference type="EMBL" id="JARQZJ010000121">
    <property type="protein sequence ID" value="KAK9887847.1"/>
    <property type="molecule type" value="Genomic_DNA"/>
</dbReference>
<feature type="domain" description="Ig-like" evidence="11">
    <location>
        <begin position="133"/>
        <end position="219"/>
    </location>
</feature>
<feature type="transmembrane region" description="Helical" evidence="10">
    <location>
        <begin position="780"/>
        <end position="802"/>
    </location>
</feature>
<sequence>MSFITQEVQHQIQFFILIIALFVKKTVTFCQHQIYYKILKDEFRLEPQSTRVAAGEDAVLECAPPRGTPDPVVFWRKDGQTLEVEGRFRLVDGHNLAITGTKPSDDGRYQCVAKNVAGVRESTVAVLKVFVKPFMIRPPEDAIALVGATVEFSCAVGGDPLPDVLWRRNAAGGTMPLGRVRVLEDRTLRLEHITVLDQGKYICEADNFAGSVSASAILTVHAIPSFSAKPLAQTVETGQEVSFHCNAEGSPRPFIIWSFEGDRVLIYPGTPSGNFEAFTSIEGHSTLMLKNAQVQNSGTVIICSAINEAGAVSTRTRLTVTSKEDRPPPIILRGPSNQTLPINSIAFLICEATGNPKPVISWYKEGIPVSNSYRINMSNVNVLQIHDLQKEDSGMYTCVVSSKGGKATWSGHLLVENPKNPNINFFKAPDAVMLPGPPSRPHALNQSEGSVTITWGQNNKIGSSSLLGYQVEIFGREEGMIPTWTVVGKKVTGPTFTQHLLTPGVPYTFIIRAENSHGFGPPSQMSEPIIVGPDSTQNWGNPEVTVLSEARASLIHGNIVQLVDATPISSTAAKLTWRILDSQYVEGLYIYYVSMEDNPNVPKTYSMLTVLHSGGSSSFTVNNLEKWEKYQFFLVPFFKTVEGQPSNSKTVRTLEDVPEDPPENMEALLLNSSAVYLKWKSPPAESIHGHLEGYKVEIKANGSDSIDNIDVGTNPTLLLGNLTAGISYHVRVAASTRAGVGPFTPSATLRLDPASRVMDSQHQRPIGADYHPGDFLTETWFLALLISLISVMLLLFAAMLFVRRRQMLLEKTMTPSRSNGGVLTTPLANKQETPLWLDKNPPEYSTTLPDYSKLSQHDYDTQNGAPTQCNGVYHGSHSINLHQNPLHSKEYTRPDRLDYKSENGYPMNGHFKDYNNMQVQEYASPNVDSNRTSQNTEYAEVDPNVAMHSSTGATSPAPYATTTLVTGGRRLGNSMVWSPHRPPQTPDESPYPASNGGYYNRKVYSDSYFAPTQTLRRSRKERKNSNEIPPDLVSPSQPVYARVGPPGLSWKNGAPYLTSFTPHKQVYHASTRSEPGDNML</sequence>
<dbReference type="CDD" id="cd00063">
    <property type="entry name" value="FN3"/>
    <property type="match status" value="3"/>
</dbReference>
<keyword evidence="5 10" id="KW-1133">Transmembrane helix</keyword>
<dbReference type="GO" id="GO:0098632">
    <property type="term" value="F:cell-cell adhesion mediator activity"/>
    <property type="evidence" value="ECO:0007669"/>
    <property type="project" value="TreeGrafter"/>
</dbReference>
<dbReference type="Proteomes" id="UP001431783">
    <property type="component" value="Unassembled WGS sequence"/>
</dbReference>
<dbReference type="SUPFAM" id="SSF48726">
    <property type="entry name" value="Immunoglobulin"/>
    <property type="match status" value="4"/>
</dbReference>
<dbReference type="SMART" id="SM00060">
    <property type="entry name" value="FN3"/>
    <property type="match status" value="3"/>
</dbReference>
<keyword evidence="4" id="KW-0677">Repeat</keyword>
<dbReference type="InterPro" id="IPR013783">
    <property type="entry name" value="Ig-like_fold"/>
</dbReference>
<dbReference type="SMART" id="SM00408">
    <property type="entry name" value="IGc2"/>
    <property type="match status" value="4"/>
</dbReference>
<feature type="domain" description="Ig-like" evidence="11">
    <location>
        <begin position="41"/>
        <end position="125"/>
    </location>
</feature>
<dbReference type="PROSITE" id="PS50835">
    <property type="entry name" value="IG_LIKE"/>
    <property type="match status" value="4"/>
</dbReference>
<evidence type="ECO:0000256" key="7">
    <source>
        <dbReference type="ARBA" id="ARBA00023157"/>
    </source>
</evidence>
<dbReference type="InterPro" id="IPR007110">
    <property type="entry name" value="Ig-like_dom"/>
</dbReference>
<evidence type="ECO:0000256" key="5">
    <source>
        <dbReference type="ARBA" id="ARBA00022989"/>
    </source>
</evidence>
<dbReference type="FunFam" id="2.60.40.10:FF:000028">
    <property type="entry name" value="Neuronal cell adhesion molecule"/>
    <property type="match status" value="1"/>
</dbReference>
<dbReference type="FunFam" id="2.60.40.10:FF:000032">
    <property type="entry name" value="palladin isoform X1"/>
    <property type="match status" value="1"/>
</dbReference>
<keyword evidence="6 10" id="KW-0472">Membrane</keyword>
<reference evidence="13 14" key="1">
    <citation type="submission" date="2023-03" db="EMBL/GenBank/DDBJ databases">
        <title>Genome insight into feeding habits of ladybird beetles.</title>
        <authorList>
            <person name="Li H.-S."/>
            <person name="Huang Y.-H."/>
            <person name="Pang H."/>
        </authorList>
    </citation>
    <scope>NUCLEOTIDE SEQUENCE [LARGE SCALE GENOMIC DNA]</scope>
    <source>
        <strain evidence="13">SYSU_2023b</strain>
        <tissue evidence="13">Whole body</tissue>
    </source>
</reference>
<dbReference type="FunFam" id="2.60.40.10:FF:000189">
    <property type="entry name" value="Neogenin isoform 3"/>
    <property type="match status" value="1"/>
</dbReference>
<gene>
    <name evidence="13" type="ORF">WA026_000155</name>
</gene>
<dbReference type="InterPro" id="IPR003598">
    <property type="entry name" value="Ig_sub2"/>
</dbReference>
<keyword evidence="7" id="KW-1015">Disulfide bond</keyword>
<keyword evidence="3" id="KW-0732">Signal</keyword>
<accession>A0AAW1UWP1</accession>
<dbReference type="GO" id="GO:0030424">
    <property type="term" value="C:axon"/>
    <property type="evidence" value="ECO:0007669"/>
    <property type="project" value="TreeGrafter"/>
</dbReference>
<evidence type="ECO:0000256" key="6">
    <source>
        <dbReference type="ARBA" id="ARBA00023136"/>
    </source>
</evidence>
<dbReference type="InterPro" id="IPR036116">
    <property type="entry name" value="FN3_sf"/>
</dbReference>
<comment type="subcellular location">
    <subcellularLocation>
        <location evidence="1">Membrane</location>
        <topology evidence="1">Single-pass membrane protein</topology>
    </subcellularLocation>
</comment>
<keyword evidence="2 10" id="KW-0812">Transmembrane</keyword>
<feature type="domain" description="Ig-like" evidence="11">
    <location>
        <begin position="328"/>
        <end position="408"/>
    </location>
</feature>
<dbReference type="Gene3D" id="2.60.40.10">
    <property type="entry name" value="Immunoglobulins"/>
    <property type="match status" value="7"/>
</dbReference>
<dbReference type="Pfam" id="PF07679">
    <property type="entry name" value="I-set"/>
    <property type="match status" value="4"/>
</dbReference>
<comment type="caution">
    <text evidence="13">The sequence shown here is derived from an EMBL/GenBank/DDBJ whole genome shotgun (WGS) entry which is preliminary data.</text>
</comment>
<evidence type="ECO:0000256" key="3">
    <source>
        <dbReference type="ARBA" id="ARBA00022729"/>
    </source>
</evidence>
<dbReference type="SUPFAM" id="SSF49265">
    <property type="entry name" value="Fibronectin type III"/>
    <property type="match status" value="2"/>
</dbReference>
<name>A0AAW1UWP1_9CUCU</name>
<feature type="domain" description="Fibronectin type-III" evidence="12">
    <location>
        <begin position="559"/>
        <end position="656"/>
    </location>
</feature>
<dbReference type="PANTHER" id="PTHR10075">
    <property type="entry name" value="BASIGIN RELATED"/>
    <property type="match status" value="1"/>
</dbReference>
<evidence type="ECO:0000256" key="4">
    <source>
        <dbReference type="ARBA" id="ARBA00022737"/>
    </source>
</evidence>
<protein>
    <submittedName>
        <fullName evidence="13">Uncharacterized protein</fullName>
    </submittedName>
</protein>